<dbReference type="InterPro" id="IPR011041">
    <property type="entry name" value="Quinoprot_gluc/sorb_DH_b-prop"/>
</dbReference>
<dbReference type="Proteomes" id="UP001596523">
    <property type="component" value="Unassembled WGS sequence"/>
</dbReference>
<feature type="domain" description="CBM6" evidence="4">
    <location>
        <begin position="902"/>
        <end position="1029"/>
    </location>
</feature>
<comment type="caution">
    <text evidence="5">The sequence shown here is derived from an EMBL/GenBank/DDBJ whole genome shotgun (WGS) entry which is preliminary data.</text>
</comment>
<dbReference type="InterPro" id="IPR000772">
    <property type="entry name" value="Ricin_B_lectin"/>
</dbReference>
<dbReference type="Pfam" id="PF07995">
    <property type="entry name" value="GSDH"/>
    <property type="match status" value="1"/>
</dbReference>
<dbReference type="InterPro" id="IPR005084">
    <property type="entry name" value="CBM6"/>
</dbReference>
<proteinExistence type="predicted"/>
<dbReference type="InterPro" id="IPR012938">
    <property type="entry name" value="Glc/Sorbosone_DH"/>
</dbReference>
<dbReference type="PROSITE" id="PS50231">
    <property type="entry name" value="RICIN_B_LECTIN"/>
    <property type="match status" value="1"/>
</dbReference>
<dbReference type="InterPro" id="IPR035986">
    <property type="entry name" value="PKD_dom_sf"/>
</dbReference>
<dbReference type="Gene3D" id="2.80.10.50">
    <property type="match status" value="3"/>
</dbReference>
<dbReference type="InterPro" id="IPR029062">
    <property type="entry name" value="Class_I_gatase-like"/>
</dbReference>
<dbReference type="PANTHER" id="PTHR40469">
    <property type="entry name" value="SECRETED GLYCOSYL HYDROLASE"/>
    <property type="match status" value="1"/>
</dbReference>
<name>A0ABW2JRA3_9ACTN</name>
<dbReference type="SMART" id="SM00458">
    <property type="entry name" value="RICIN"/>
    <property type="match status" value="1"/>
</dbReference>
<dbReference type="SUPFAM" id="SSF49785">
    <property type="entry name" value="Galactose-binding domain-like"/>
    <property type="match status" value="1"/>
</dbReference>
<dbReference type="SUPFAM" id="SSF50370">
    <property type="entry name" value="Ricin B-like lectins"/>
    <property type="match status" value="1"/>
</dbReference>
<evidence type="ECO:0000259" key="4">
    <source>
        <dbReference type="PROSITE" id="PS51175"/>
    </source>
</evidence>
<dbReference type="InterPro" id="IPR008979">
    <property type="entry name" value="Galactose-bd-like_sf"/>
</dbReference>
<dbReference type="CDD" id="cd00146">
    <property type="entry name" value="PKD"/>
    <property type="match status" value="1"/>
</dbReference>
<keyword evidence="6" id="KW-1185">Reference proteome</keyword>
<organism evidence="5 6">
    <name type="scientific">Streptomyces monticola</name>
    <dbReference type="NCBI Taxonomy" id="2666263"/>
    <lineage>
        <taxon>Bacteria</taxon>
        <taxon>Bacillati</taxon>
        <taxon>Actinomycetota</taxon>
        <taxon>Actinomycetes</taxon>
        <taxon>Kitasatosporales</taxon>
        <taxon>Streptomycetaceae</taxon>
        <taxon>Streptomyces</taxon>
    </lineage>
</organism>
<evidence type="ECO:0000256" key="1">
    <source>
        <dbReference type="ARBA" id="ARBA00022729"/>
    </source>
</evidence>
<feature type="domain" description="PKD" evidence="3">
    <location>
        <begin position="712"/>
        <end position="795"/>
    </location>
</feature>
<dbReference type="PANTHER" id="PTHR40469:SF2">
    <property type="entry name" value="GALACTOSE-BINDING DOMAIN-LIKE SUPERFAMILY PROTEIN"/>
    <property type="match status" value="1"/>
</dbReference>
<dbReference type="SUPFAM" id="SSF49299">
    <property type="entry name" value="PKD domain"/>
    <property type="match status" value="1"/>
</dbReference>
<dbReference type="Gene3D" id="3.40.50.880">
    <property type="match status" value="1"/>
</dbReference>
<dbReference type="RefSeq" id="WP_381835920.1">
    <property type="nucleotide sequence ID" value="NZ_JBHTCF010000014.1"/>
</dbReference>
<dbReference type="InterPro" id="IPR011042">
    <property type="entry name" value="6-blade_b-propeller_TolB-like"/>
</dbReference>
<dbReference type="CDD" id="cd00161">
    <property type="entry name" value="beta-trefoil_Ricin-like"/>
    <property type="match status" value="1"/>
</dbReference>
<evidence type="ECO:0000256" key="2">
    <source>
        <dbReference type="SAM" id="SignalP"/>
    </source>
</evidence>
<dbReference type="PROSITE" id="PS51175">
    <property type="entry name" value="CBM6"/>
    <property type="match status" value="1"/>
</dbReference>
<dbReference type="InterPro" id="IPR006584">
    <property type="entry name" value="Cellulose-bd_IV"/>
</dbReference>
<dbReference type="CDD" id="cd04084">
    <property type="entry name" value="CBM6_xylanase-like"/>
    <property type="match status" value="1"/>
</dbReference>
<dbReference type="Pfam" id="PF18911">
    <property type="entry name" value="PKD_4"/>
    <property type="match status" value="1"/>
</dbReference>
<feature type="signal peptide" evidence="2">
    <location>
        <begin position="1"/>
        <end position="30"/>
    </location>
</feature>
<feature type="chain" id="PRO_5045889675" evidence="2">
    <location>
        <begin position="31"/>
        <end position="1186"/>
    </location>
</feature>
<reference evidence="6" key="1">
    <citation type="journal article" date="2019" name="Int. J. Syst. Evol. Microbiol.">
        <title>The Global Catalogue of Microorganisms (GCM) 10K type strain sequencing project: providing services to taxonomists for standard genome sequencing and annotation.</title>
        <authorList>
            <consortium name="The Broad Institute Genomics Platform"/>
            <consortium name="The Broad Institute Genome Sequencing Center for Infectious Disease"/>
            <person name="Wu L."/>
            <person name="Ma J."/>
        </authorList>
    </citation>
    <scope>NUCLEOTIDE SEQUENCE [LARGE SCALE GENOMIC DNA]</scope>
    <source>
        <strain evidence="6">SYNS20</strain>
    </source>
</reference>
<dbReference type="InterPro" id="IPR029010">
    <property type="entry name" value="ThuA-like"/>
</dbReference>
<dbReference type="SUPFAM" id="SSF50952">
    <property type="entry name" value="Soluble quinoprotein glucose dehydrogenase"/>
    <property type="match status" value="1"/>
</dbReference>
<dbReference type="InterPro" id="IPR035992">
    <property type="entry name" value="Ricin_B-like_lectins"/>
</dbReference>
<evidence type="ECO:0000313" key="5">
    <source>
        <dbReference type="EMBL" id="MFC7308174.1"/>
    </source>
</evidence>
<accession>A0ABW2JRA3</accession>
<dbReference type="Pfam" id="PF06283">
    <property type="entry name" value="ThuA"/>
    <property type="match status" value="1"/>
</dbReference>
<dbReference type="EMBL" id="JBHTCF010000014">
    <property type="protein sequence ID" value="MFC7308174.1"/>
    <property type="molecule type" value="Genomic_DNA"/>
</dbReference>
<dbReference type="SUPFAM" id="SSF52317">
    <property type="entry name" value="Class I glutamine amidotransferase-like"/>
    <property type="match status" value="1"/>
</dbReference>
<dbReference type="Gene3D" id="2.120.10.30">
    <property type="entry name" value="TolB, C-terminal domain"/>
    <property type="match status" value="1"/>
</dbReference>
<gene>
    <name evidence="5" type="ORF">ACFQVC_28620</name>
</gene>
<dbReference type="InterPro" id="IPR013783">
    <property type="entry name" value="Ig-like_fold"/>
</dbReference>
<dbReference type="Pfam" id="PF00652">
    <property type="entry name" value="Ricin_B_lectin"/>
    <property type="match status" value="1"/>
</dbReference>
<dbReference type="PROSITE" id="PS50093">
    <property type="entry name" value="PKD"/>
    <property type="match status" value="1"/>
</dbReference>
<dbReference type="Pfam" id="PF03422">
    <property type="entry name" value="CBM_6"/>
    <property type="match status" value="1"/>
</dbReference>
<evidence type="ECO:0000259" key="3">
    <source>
        <dbReference type="PROSITE" id="PS50093"/>
    </source>
</evidence>
<dbReference type="InterPro" id="IPR000601">
    <property type="entry name" value="PKD_dom"/>
</dbReference>
<evidence type="ECO:0000313" key="6">
    <source>
        <dbReference type="Proteomes" id="UP001596523"/>
    </source>
</evidence>
<dbReference type="SMART" id="SM00606">
    <property type="entry name" value="CBD_IV"/>
    <property type="match status" value="1"/>
</dbReference>
<dbReference type="Gene3D" id="2.60.40.10">
    <property type="entry name" value="Immunoglobulins"/>
    <property type="match status" value="1"/>
</dbReference>
<dbReference type="SMART" id="SM00089">
    <property type="entry name" value="PKD"/>
    <property type="match status" value="1"/>
</dbReference>
<sequence>MRRSSVIRALSTAAVTLLMLMFVQVPPAVAAAAEFKVLLFTKTAAGAYRHDSIPAGTTMVEQLAAAHDFEVVKSEDSAIFSASGLASFDAIIMLQNSGMVWDTDAQRQALQSYVRSGKGVVAIHNTTDMNVESQFPWWDQVLMGGAHMTAHSSILQGTAKVADKAHPSTRDLPDRWVRTEEWYNFDKNFRGDAHVLVTADETTYDAGPSKMGHDHPISWCRNTEGGRVWATAMGHQAASYSEDNFKKHVLGGIKWAAGNAPGDCGGTVAGRFQKVALDSQPAQPMALDVAGDGTVFYVERLGKVKMIKTVNGVSTTTTLATLNVYTGGEDGVIGVAADPDFASNKRIFINYSPAGSAETVRVSRFTLNAAGTALDMAGEKKIIEIPAWRNPEPGHSGGNLEFGPGGNLYIGVGDDIKPGESDGYTPIDERAGRERFDAQGTAANTNDLRGKILRIHPEDAGGYTIPSGNMFAPGTAKTKPEIYVMGWRNPFRFNVDPVNGWISAADYGPDAGSANPNRGPEGIVEWNLIKGPGNYGWPYCIGANTPFNDYNFATGASGGKFNCAAPTNTSPNNTGLTTLPAPKAATVWYDYHAGSPYPEMGTSGGAAPMGGPFYHYDAVSTSDRKFPEYYDKTPFFFEWSRNYIREMRLDGSGGLLKINNFVPSLSLRSPMDMDFGPDGAMYYLDWGIGWFEDHSDDGVYRVDYIGGGNRAPLAKVSATPDSGAGPLQVAFSSAGSSDPDGDPLTYAWDFDGNGTTDSTAVNPTYTYTTNGTYTARLTVSDPGRKTGSATIDVTVGNTRPVVVLEEPPNGGFLGDGHTVSYRVKVTDAEDGTAIDCAKVSVLYAIGHDEHSHDVETKPGCTGSFSTSSAGHDPTSNFFHVLTAKYTDTGGLAGTAGVALHPMRKQAEHFTSSSGIRVVDQAGAENGKRIGDISNNDWIAFQPVNLKNITSVAFRVSSPNNNAGSIELRAGSPTGTLVASRTIPSTGGWDTYATLPAVPVTVPNGTTRLYAVFKSSTSSSPFDLDAIAFNGTGVGSPGDGAPKNGGVYTLTAQHSNKLADVSGNSSADGARVIQWTATNSANQKWKLTDAGSGTFTLTAQHSNKCMGVTGSSTADNAPIQQETCVTGAGNQKWKLESTVTAGVYRIVSVPSNKCLDVPGASTADDVQLIQYICHTSTNQQWKLTLQP</sequence>
<dbReference type="InterPro" id="IPR022409">
    <property type="entry name" value="PKD/Chitinase_dom"/>
</dbReference>
<protein>
    <submittedName>
        <fullName evidence="5">ThuA domain-containing protein</fullName>
    </submittedName>
</protein>
<keyword evidence="1 2" id="KW-0732">Signal</keyword>
<dbReference type="Gene3D" id="2.60.120.260">
    <property type="entry name" value="Galactose-binding domain-like"/>
    <property type="match status" value="1"/>
</dbReference>